<dbReference type="InterPro" id="IPR000477">
    <property type="entry name" value="RT_dom"/>
</dbReference>
<dbReference type="InterPro" id="IPR043502">
    <property type="entry name" value="DNA/RNA_pol_sf"/>
</dbReference>
<dbReference type="PANTHER" id="PTHR24559">
    <property type="entry name" value="TRANSPOSON TY3-I GAG-POL POLYPROTEIN"/>
    <property type="match status" value="1"/>
</dbReference>
<evidence type="ECO:0000313" key="2">
    <source>
        <dbReference type="EMBL" id="BAT88155.1"/>
    </source>
</evidence>
<sequence length="95" mass="11151">MWRQSISPHVLKNEIEKQVADMLQTWVIRPSISPYSSPVIMVKKKDGFWRFCIDYRALNRATIPDKFPIPVIEELLDELRGAKYFSKVDLKAGYH</sequence>
<dbReference type="Pfam" id="PF00078">
    <property type="entry name" value="RVT_1"/>
    <property type="match status" value="1"/>
</dbReference>
<proteinExistence type="predicted"/>
<dbReference type="PANTHER" id="PTHR24559:SF444">
    <property type="entry name" value="REVERSE TRANSCRIPTASE DOMAIN-CONTAINING PROTEIN"/>
    <property type="match status" value="1"/>
</dbReference>
<dbReference type="EMBL" id="AP015038">
    <property type="protein sequence ID" value="BAT88155.1"/>
    <property type="molecule type" value="Genomic_DNA"/>
</dbReference>
<name>A0A0S3S5P9_PHAAN</name>
<dbReference type="CDD" id="cd01647">
    <property type="entry name" value="RT_LTR"/>
    <property type="match status" value="1"/>
</dbReference>
<evidence type="ECO:0000313" key="3">
    <source>
        <dbReference type="Proteomes" id="UP000291084"/>
    </source>
</evidence>
<organism evidence="2 3">
    <name type="scientific">Vigna angularis var. angularis</name>
    <dbReference type="NCBI Taxonomy" id="157739"/>
    <lineage>
        <taxon>Eukaryota</taxon>
        <taxon>Viridiplantae</taxon>
        <taxon>Streptophyta</taxon>
        <taxon>Embryophyta</taxon>
        <taxon>Tracheophyta</taxon>
        <taxon>Spermatophyta</taxon>
        <taxon>Magnoliopsida</taxon>
        <taxon>eudicotyledons</taxon>
        <taxon>Gunneridae</taxon>
        <taxon>Pentapetalae</taxon>
        <taxon>rosids</taxon>
        <taxon>fabids</taxon>
        <taxon>Fabales</taxon>
        <taxon>Fabaceae</taxon>
        <taxon>Papilionoideae</taxon>
        <taxon>50 kb inversion clade</taxon>
        <taxon>NPAAA clade</taxon>
        <taxon>indigoferoid/millettioid clade</taxon>
        <taxon>Phaseoleae</taxon>
        <taxon>Vigna</taxon>
    </lineage>
</organism>
<feature type="domain" description="Reverse transcriptase" evidence="1">
    <location>
        <begin position="42"/>
        <end position="95"/>
    </location>
</feature>
<dbReference type="Proteomes" id="UP000291084">
    <property type="component" value="Chromosome 5"/>
</dbReference>
<reference evidence="2 3" key="1">
    <citation type="journal article" date="2015" name="Sci. Rep.">
        <title>The power of single molecule real-time sequencing technology in the de novo assembly of a eukaryotic genome.</title>
        <authorList>
            <person name="Sakai H."/>
            <person name="Naito K."/>
            <person name="Ogiso-Tanaka E."/>
            <person name="Takahashi Y."/>
            <person name="Iseki K."/>
            <person name="Muto C."/>
            <person name="Satou K."/>
            <person name="Teruya K."/>
            <person name="Shiroma A."/>
            <person name="Shimoji M."/>
            <person name="Hirano T."/>
            <person name="Itoh T."/>
            <person name="Kaga A."/>
            <person name="Tomooka N."/>
        </authorList>
    </citation>
    <scope>NUCLEOTIDE SEQUENCE [LARGE SCALE GENOMIC DNA]</scope>
    <source>
        <strain evidence="3">cv. Shumari</strain>
    </source>
</reference>
<dbReference type="InterPro" id="IPR053134">
    <property type="entry name" value="RNA-dir_DNA_polymerase"/>
</dbReference>
<protein>
    <recommendedName>
        <fullName evidence="1">Reverse transcriptase domain-containing protein</fullName>
    </recommendedName>
</protein>
<gene>
    <name evidence="2" type="primary">Vigan.05G160100</name>
    <name evidence="2" type="ORF">VIGAN_05160100</name>
</gene>
<dbReference type="AlphaFoldDB" id="A0A0S3S5P9"/>
<dbReference type="SUPFAM" id="SSF56672">
    <property type="entry name" value="DNA/RNA polymerases"/>
    <property type="match status" value="1"/>
</dbReference>
<dbReference type="OrthoDB" id="1924993at2759"/>
<dbReference type="Gene3D" id="3.10.10.10">
    <property type="entry name" value="HIV Type 1 Reverse Transcriptase, subunit A, domain 1"/>
    <property type="match status" value="1"/>
</dbReference>
<keyword evidence="3" id="KW-1185">Reference proteome</keyword>
<evidence type="ECO:0000259" key="1">
    <source>
        <dbReference type="Pfam" id="PF00078"/>
    </source>
</evidence>
<accession>A0A0S3S5P9</accession>